<keyword evidence="3" id="KW-1185">Reference proteome</keyword>
<dbReference type="STRING" id="742766.HMPREF9455_01264"/>
<dbReference type="EMBL" id="ADLV01000015">
    <property type="protein sequence ID" value="EGK03014.1"/>
    <property type="molecule type" value="Genomic_DNA"/>
</dbReference>
<dbReference type="Gene3D" id="3.60.21.10">
    <property type="match status" value="1"/>
</dbReference>
<proteinExistence type="predicted"/>
<sequence length="287" mass="34284">MRKQNWNWDFYKQDKVEKKVYFLSDVHLGSAFHKKNVNKHQQMTLPSVKVDDHYFPQHEVERKLCRWLDRVKEDAQTIYLLGDIFDYWFEYRNVVPRGFVRFLGKIAELTDKGIEVHFFIGNHDIWVTDYLQKECGMIVHTQPLVRDIHGKKFFLAHGDGLGDDSTSFKLLRGLFHNKFCRKLYAAIHPRWTVGFAQWWSNHNRENDEMPDYFGEDKEHLVLFAKSHLKHAPGINYFIFGHRHIMLDLMLSMQSRVVILGDWIKYFSYGVFDGENFSLEIFEEPEES</sequence>
<dbReference type="InterPro" id="IPR029052">
    <property type="entry name" value="Metallo-depent_PP-like"/>
</dbReference>
<protein>
    <submittedName>
        <fullName evidence="2">Uncharacterized protein</fullName>
    </submittedName>
</protein>
<dbReference type="PANTHER" id="PTHR34990">
    <property type="entry name" value="UDP-2,3-DIACYLGLUCOSAMINE HYDROLASE-RELATED"/>
    <property type="match status" value="1"/>
</dbReference>
<dbReference type="RefSeq" id="WP_006798779.1">
    <property type="nucleotide sequence ID" value="NZ_GL891980.1"/>
</dbReference>
<gene>
    <name evidence="2" type="ORF">HMPREF9455_01264</name>
</gene>
<dbReference type="GO" id="GO:0008758">
    <property type="term" value="F:UDP-2,3-diacylglucosamine hydrolase activity"/>
    <property type="evidence" value="ECO:0007669"/>
    <property type="project" value="TreeGrafter"/>
</dbReference>
<dbReference type="GO" id="GO:0009245">
    <property type="term" value="P:lipid A biosynthetic process"/>
    <property type="evidence" value="ECO:0007669"/>
    <property type="project" value="TreeGrafter"/>
</dbReference>
<dbReference type="PANTHER" id="PTHR34990:SF1">
    <property type="entry name" value="UDP-2,3-DIACYLGLUCOSAMINE HYDROLASE"/>
    <property type="match status" value="1"/>
</dbReference>
<dbReference type="HOGENOM" id="CLU_074586_0_0_10"/>
<dbReference type="Proteomes" id="UP000004913">
    <property type="component" value="Unassembled WGS sequence"/>
</dbReference>
<evidence type="ECO:0000313" key="2">
    <source>
        <dbReference type="EMBL" id="EGK03014.1"/>
    </source>
</evidence>
<name>F5IUW4_9BACT</name>
<dbReference type="CDD" id="cd07398">
    <property type="entry name" value="MPP_YbbF-LpxH"/>
    <property type="match status" value="1"/>
</dbReference>
<dbReference type="InterPro" id="IPR043461">
    <property type="entry name" value="LpxH-like"/>
</dbReference>
<evidence type="ECO:0000256" key="1">
    <source>
        <dbReference type="ARBA" id="ARBA00022801"/>
    </source>
</evidence>
<dbReference type="SUPFAM" id="SSF56300">
    <property type="entry name" value="Metallo-dependent phosphatases"/>
    <property type="match status" value="1"/>
</dbReference>
<dbReference type="AlphaFoldDB" id="F5IUW4"/>
<evidence type="ECO:0000313" key="3">
    <source>
        <dbReference type="Proteomes" id="UP000004913"/>
    </source>
</evidence>
<comment type="caution">
    <text evidence="2">The sequence shown here is derived from an EMBL/GenBank/DDBJ whole genome shotgun (WGS) entry which is preliminary data.</text>
</comment>
<dbReference type="eggNOG" id="COG2908">
    <property type="taxonomic scope" value="Bacteria"/>
</dbReference>
<reference evidence="2 3" key="1">
    <citation type="submission" date="2011-04" db="EMBL/GenBank/DDBJ databases">
        <title>The Genome Sequence of Dysgonomonas gadei ATCC BAA-286.</title>
        <authorList>
            <consortium name="The Broad Institute Genome Sequencing Platform"/>
            <person name="Earl A."/>
            <person name="Ward D."/>
            <person name="Feldgarden M."/>
            <person name="Gevers D."/>
            <person name="Pudlo N."/>
            <person name="Martens E."/>
            <person name="Allen-Vercoe E."/>
            <person name="Young S.K."/>
            <person name="Zeng Q."/>
            <person name="Gargeya S."/>
            <person name="Fitzgerald M."/>
            <person name="Haas B."/>
            <person name="Abouelleil A."/>
            <person name="Alvarado L."/>
            <person name="Arachchi H.M."/>
            <person name="Berlin A."/>
            <person name="Brown A."/>
            <person name="Chapman S.B."/>
            <person name="Chen Z."/>
            <person name="Dunbar C."/>
            <person name="Freedman E."/>
            <person name="Gearin G."/>
            <person name="Gellesch M."/>
            <person name="Goldberg J."/>
            <person name="Griggs A."/>
            <person name="Gujja S."/>
            <person name="Heiman D."/>
            <person name="Howarth C."/>
            <person name="Larson L."/>
            <person name="Lui A."/>
            <person name="MacDonald P.J.P."/>
            <person name="Mehta T."/>
            <person name="Montmayeur A."/>
            <person name="Murphy C."/>
            <person name="Neiman D."/>
            <person name="Pearson M."/>
            <person name="Priest M."/>
            <person name="Roberts A."/>
            <person name="Saif S."/>
            <person name="Shea T."/>
            <person name="Shenoy N."/>
            <person name="Sisk P."/>
            <person name="Stolte C."/>
            <person name="Sykes S."/>
            <person name="Yandava C."/>
            <person name="Wortman J."/>
            <person name="Nusbaum C."/>
            <person name="Birren B."/>
        </authorList>
    </citation>
    <scope>NUCLEOTIDE SEQUENCE [LARGE SCALE GENOMIC DNA]</scope>
    <source>
        <strain evidence="2 3">ATCC BAA-286</strain>
    </source>
</reference>
<organism evidence="2 3">
    <name type="scientific">Dysgonomonas gadei ATCC BAA-286</name>
    <dbReference type="NCBI Taxonomy" id="742766"/>
    <lineage>
        <taxon>Bacteria</taxon>
        <taxon>Pseudomonadati</taxon>
        <taxon>Bacteroidota</taxon>
        <taxon>Bacteroidia</taxon>
        <taxon>Bacteroidales</taxon>
        <taxon>Dysgonomonadaceae</taxon>
        <taxon>Dysgonomonas</taxon>
    </lineage>
</organism>
<dbReference type="GO" id="GO:0016020">
    <property type="term" value="C:membrane"/>
    <property type="evidence" value="ECO:0007669"/>
    <property type="project" value="GOC"/>
</dbReference>
<accession>F5IUW4</accession>
<keyword evidence="1" id="KW-0378">Hydrolase</keyword>